<dbReference type="PANTHER" id="PTHR33048:SF47">
    <property type="entry name" value="INTEGRAL MEMBRANE PROTEIN-RELATED"/>
    <property type="match status" value="1"/>
</dbReference>
<sequence length="338" mass="38182">MPSASLLPLSAVLYVCAVVTAVIGIVFVALRFYARRVIVHVLGWEDWLILAAQVILGHGKHSWLIPAENFSPMAKAGWYTILSYELSLLCSQVTIMLLYIRIWTLPWVRRTAYGLLALAIIYNILVVAMVATACVPLSAFWGFSIKSAYCHVKNIWWANTYLHIIIDFFIYLLPMPVILRVHFPNRQKVLLFVLFALGFFVCALSIIRLYILKITADAMDYTFDNIPIAFWSCVETNATVVIACFMTMKPLLSKWFPNLTKASEGSSEQHRQDAMVDSSGRLPTIGSRPSRPILAEQHRSWMFTGNRGEHEQNNWKAGSMDVHELHRGTDPDDSGATV</sequence>
<organism evidence="9 10">
    <name type="scientific">Parachaetomium inaequale</name>
    <dbReference type="NCBI Taxonomy" id="2588326"/>
    <lineage>
        <taxon>Eukaryota</taxon>
        <taxon>Fungi</taxon>
        <taxon>Dikarya</taxon>
        <taxon>Ascomycota</taxon>
        <taxon>Pezizomycotina</taxon>
        <taxon>Sordariomycetes</taxon>
        <taxon>Sordariomycetidae</taxon>
        <taxon>Sordariales</taxon>
        <taxon>Chaetomiaceae</taxon>
        <taxon>Parachaetomium</taxon>
    </lineage>
</organism>
<feature type="transmembrane region" description="Helical" evidence="7">
    <location>
        <begin position="189"/>
        <end position="211"/>
    </location>
</feature>
<dbReference type="AlphaFoldDB" id="A0AAN6STT7"/>
<evidence type="ECO:0000256" key="5">
    <source>
        <dbReference type="ARBA" id="ARBA00038359"/>
    </source>
</evidence>
<feature type="region of interest" description="Disordered" evidence="6">
    <location>
        <begin position="319"/>
        <end position="338"/>
    </location>
</feature>
<dbReference type="Proteomes" id="UP001303115">
    <property type="component" value="Unassembled WGS sequence"/>
</dbReference>
<keyword evidence="10" id="KW-1185">Reference proteome</keyword>
<feature type="transmembrane region" description="Helical" evidence="7">
    <location>
        <begin position="112"/>
        <end position="143"/>
    </location>
</feature>
<comment type="subcellular location">
    <subcellularLocation>
        <location evidence="1">Membrane</location>
        <topology evidence="1">Multi-pass membrane protein</topology>
    </subcellularLocation>
</comment>
<dbReference type="InterPro" id="IPR049326">
    <property type="entry name" value="Rhodopsin_dom_fungi"/>
</dbReference>
<name>A0AAN6STT7_9PEZI</name>
<keyword evidence="2 7" id="KW-0812">Transmembrane</keyword>
<evidence type="ECO:0000256" key="2">
    <source>
        <dbReference type="ARBA" id="ARBA00022692"/>
    </source>
</evidence>
<evidence type="ECO:0000259" key="8">
    <source>
        <dbReference type="Pfam" id="PF20684"/>
    </source>
</evidence>
<keyword evidence="4 7" id="KW-0472">Membrane</keyword>
<evidence type="ECO:0000256" key="7">
    <source>
        <dbReference type="SAM" id="Phobius"/>
    </source>
</evidence>
<evidence type="ECO:0000313" key="9">
    <source>
        <dbReference type="EMBL" id="KAK4042050.1"/>
    </source>
</evidence>
<feature type="transmembrane region" description="Helical" evidence="7">
    <location>
        <begin position="155"/>
        <end position="177"/>
    </location>
</feature>
<evidence type="ECO:0000256" key="4">
    <source>
        <dbReference type="ARBA" id="ARBA00023136"/>
    </source>
</evidence>
<feature type="transmembrane region" description="Helical" evidence="7">
    <location>
        <begin position="6"/>
        <end position="30"/>
    </location>
</feature>
<dbReference type="Pfam" id="PF20684">
    <property type="entry name" value="Fung_rhodopsin"/>
    <property type="match status" value="1"/>
</dbReference>
<feature type="domain" description="Rhodopsin" evidence="8">
    <location>
        <begin position="30"/>
        <end position="254"/>
    </location>
</feature>
<evidence type="ECO:0000313" key="10">
    <source>
        <dbReference type="Proteomes" id="UP001303115"/>
    </source>
</evidence>
<dbReference type="EMBL" id="MU854347">
    <property type="protein sequence ID" value="KAK4042050.1"/>
    <property type="molecule type" value="Genomic_DNA"/>
</dbReference>
<feature type="transmembrane region" description="Helical" evidence="7">
    <location>
        <begin position="226"/>
        <end position="246"/>
    </location>
</feature>
<reference evidence="10" key="1">
    <citation type="journal article" date="2023" name="Mol. Phylogenet. Evol.">
        <title>Genome-scale phylogeny and comparative genomics of the fungal order Sordariales.</title>
        <authorList>
            <person name="Hensen N."/>
            <person name="Bonometti L."/>
            <person name="Westerberg I."/>
            <person name="Brannstrom I.O."/>
            <person name="Guillou S."/>
            <person name="Cros-Aarteil S."/>
            <person name="Calhoun S."/>
            <person name="Haridas S."/>
            <person name="Kuo A."/>
            <person name="Mondo S."/>
            <person name="Pangilinan J."/>
            <person name="Riley R."/>
            <person name="LaButti K."/>
            <person name="Andreopoulos B."/>
            <person name="Lipzen A."/>
            <person name="Chen C."/>
            <person name="Yan M."/>
            <person name="Daum C."/>
            <person name="Ng V."/>
            <person name="Clum A."/>
            <person name="Steindorff A."/>
            <person name="Ohm R.A."/>
            <person name="Martin F."/>
            <person name="Silar P."/>
            <person name="Natvig D.O."/>
            <person name="Lalanne C."/>
            <person name="Gautier V."/>
            <person name="Ament-Velasquez S.L."/>
            <person name="Kruys A."/>
            <person name="Hutchinson M.I."/>
            <person name="Powell A.J."/>
            <person name="Barry K."/>
            <person name="Miller A.N."/>
            <person name="Grigoriev I.V."/>
            <person name="Debuchy R."/>
            <person name="Gladieux P."/>
            <person name="Hiltunen Thoren M."/>
            <person name="Johannesson H."/>
        </authorList>
    </citation>
    <scope>NUCLEOTIDE SEQUENCE [LARGE SCALE GENOMIC DNA]</scope>
    <source>
        <strain evidence="10">CBS 284.82</strain>
    </source>
</reference>
<keyword evidence="3 7" id="KW-1133">Transmembrane helix</keyword>
<proteinExistence type="inferred from homology"/>
<dbReference type="InterPro" id="IPR052337">
    <property type="entry name" value="SAT4-like"/>
</dbReference>
<comment type="similarity">
    <text evidence="5">Belongs to the SAT4 family.</text>
</comment>
<feature type="transmembrane region" description="Helical" evidence="7">
    <location>
        <begin position="76"/>
        <end position="100"/>
    </location>
</feature>
<dbReference type="GO" id="GO:0016020">
    <property type="term" value="C:membrane"/>
    <property type="evidence" value="ECO:0007669"/>
    <property type="project" value="UniProtKB-SubCell"/>
</dbReference>
<accession>A0AAN6STT7</accession>
<evidence type="ECO:0000256" key="6">
    <source>
        <dbReference type="SAM" id="MobiDB-lite"/>
    </source>
</evidence>
<feature type="transmembrane region" description="Helical" evidence="7">
    <location>
        <begin position="37"/>
        <end position="56"/>
    </location>
</feature>
<feature type="compositionally biased region" description="Basic and acidic residues" evidence="6">
    <location>
        <begin position="321"/>
        <end position="330"/>
    </location>
</feature>
<evidence type="ECO:0000256" key="1">
    <source>
        <dbReference type="ARBA" id="ARBA00004141"/>
    </source>
</evidence>
<protein>
    <recommendedName>
        <fullName evidence="8">Rhodopsin domain-containing protein</fullName>
    </recommendedName>
</protein>
<gene>
    <name evidence="9" type="ORF">C8A01DRAFT_44933</name>
</gene>
<comment type="caution">
    <text evidence="9">The sequence shown here is derived from an EMBL/GenBank/DDBJ whole genome shotgun (WGS) entry which is preliminary data.</text>
</comment>
<evidence type="ECO:0000256" key="3">
    <source>
        <dbReference type="ARBA" id="ARBA00022989"/>
    </source>
</evidence>
<dbReference type="PANTHER" id="PTHR33048">
    <property type="entry name" value="PTH11-LIKE INTEGRAL MEMBRANE PROTEIN (AFU_ORTHOLOGUE AFUA_5G11245)"/>
    <property type="match status" value="1"/>
</dbReference>